<keyword evidence="3" id="KW-1185">Reference proteome</keyword>
<evidence type="ECO:0000313" key="1">
    <source>
        <dbReference type="EMBL" id="PNR45147.1"/>
    </source>
</evidence>
<dbReference type="EMBL" id="ABEU02000011">
    <property type="protein sequence ID" value="PNR45147.1"/>
    <property type="molecule type" value="Genomic_DNA"/>
</dbReference>
<evidence type="ECO:0000313" key="2">
    <source>
        <dbReference type="EnsemblPlants" id="PAC:32956855.CDS.1"/>
    </source>
</evidence>
<sequence length="57" mass="6372">MSQSGKPSPGLDLLRERQQRKCSAELGIPEQLEAERALKGNYGRHVAISMTYEEAKL</sequence>
<reference evidence="2" key="3">
    <citation type="submission" date="2020-12" db="UniProtKB">
        <authorList>
            <consortium name="EnsemblPlants"/>
        </authorList>
    </citation>
    <scope>IDENTIFICATION</scope>
</reference>
<accession>A0A2K1JUE5</accession>
<protein>
    <submittedName>
        <fullName evidence="1 2">Uncharacterized protein</fullName>
    </submittedName>
</protein>
<dbReference type="InParanoid" id="A0A2K1JUE5"/>
<name>A0A2K1JUE5_PHYPA</name>
<dbReference type="Proteomes" id="UP000006727">
    <property type="component" value="Chromosome 11"/>
</dbReference>
<dbReference type="EnsemblPlants" id="Pp3c11_11710V3.1">
    <property type="protein sequence ID" value="PAC:32956855.CDS.1"/>
    <property type="gene ID" value="Pp3c11_11710"/>
</dbReference>
<gene>
    <name evidence="1" type="ORF">PHYPA_014918</name>
</gene>
<proteinExistence type="predicted"/>
<reference evidence="1 3" key="1">
    <citation type="journal article" date="2008" name="Science">
        <title>The Physcomitrella genome reveals evolutionary insights into the conquest of land by plants.</title>
        <authorList>
            <person name="Rensing S."/>
            <person name="Lang D."/>
            <person name="Zimmer A."/>
            <person name="Terry A."/>
            <person name="Salamov A."/>
            <person name="Shapiro H."/>
            <person name="Nishiyama T."/>
            <person name="Perroud P.-F."/>
            <person name="Lindquist E."/>
            <person name="Kamisugi Y."/>
            <person name="Tanahashi T."/>
            <person name="Sakakibara K."/>
            <person name="Fujita T."/>
            <person name="Oishi K."/>
            <person name="Shin-I T."/>
            <person name="Kuroki Y."/>
            <person name="Toyoda A."/>
            <person name="Suzuki Y."/>
            <person name="Hashimoto A."/>
            <person name="Yamaguchi K."/>
            <person name="Sugano A."/>
            <person name="Kohara Y."/>
            <person name="Fujiyama A."/>
            <person name="Anterola A."/>
            <person name="Aoki S."/>
            <person name="Ashton N."/>
            <person name="Barbazuk W.B."/>
            <person name="Barker E."/>
            <person name="Bennetzen J."/>
            <person name="Bezanilla M."/>
            <person name="Blankenship R."/>
            <person name="Cho S.H."/>
            <person name="Dutcher S."/>
            <person name="Estelle M."/>
            <person name="Fawcett J.A."/>
            <person name="Gundlach H."/>
            <person name="Hanada K."/>
            <person name="Heyl A."/>
            <person name="Hicks K.A."/>
            <person name="Hugh J."/>
            <person name="Lohr M."/>
            <person name="Mayer K."/>
            <person name="Melkozernov A."/>
            <person name="Murata T."/>
            <person name="Nelson D."/>
            <person name="Pils B."/>
            <person name="Prigge M."/>
            <person name="Reiss B."/>
            <person name="Renner T."/>
            <person name="Rombauts S."/>
            <person name="Rushton P."/>
            <person name="Sanderfoot A."/>
            <person name="Schween G."/>
            <person name="Shiu S.-H."/>
            <person name="Stueber K."/>
            <person name="Theodoulou F.L."/>
            <person name="Tu H."/>
            <person name="Van de Peer Y."/>
            <person name="Verrier P.J."/>
            <person name="Waters E."/>
            <person name="Wood A."/>
            <person name="Yang L."/>
            <person name="Cove D."/>
            <person name="Cuming A."/>
            <person name="Hasebe M."/>
            <person name="Lucas S."/>
            <person name="Mishler D.B."/>
            <person name="Reski R."/>
            <person name="Grigoriev I."/>
            <person name="Quatrano R.S."/>
            <person name="Boore J.L."/>
        </authorList>
    </citation>
    <scope>NUCLEOTIDE SEQUENCE [LARGE SCALE GENOMIC DNA]</scope>
    <source>
        <strain evidence="2 3">cv. Gransden 2004</strain>
    </source>
</reference>
<organism evidence="1">
    <name type="scientific">Physcomitrium patens</name>
    <name type="common">Spreading-leaved earth moss</name>
    <name type="synonym">Physcomitrella patens</name>
    <dbReference type="NCBI Taxonomy" id="3218"/>
    <lineage>
        <taxon>Eukaryota</taxon>
        <taxon>Viridiplantae</taxon>
        <taxon>Streptophyta</taxon>
        <taxon>Embryophyta</taxon>
        <taxon>Bryophyta</taxon>
        <taxon>Bryophytina</taxon>
        <taxon>Bryopsida</taxon>
        <taxon>Funariidae</taxon>
        <taxon>Funariales</taxon>
        <taxon>Funariaceae</taxon>
        <taxon>Physcomitrium</taxon>
    </lineage>
</organism>
<reference evidence="1 3" key="2">
    <citation type="journal article" date="2018" name="Plant J.">
        <title>The Physcomitrella patens chromosome-scale assembly reveals moss genome structure and evolution.</title>
        <authorList>
            <person name="Lang D."/>
            <person name="Ullrich K.K."/>
            <person name="Murat F."/>
            <person name="Fuchs J."/>
            <person name="Jenkins J."/>
            <person name="Haas F.B."/>
            <person name="Piednoel M."/>
            <person name="Gundlach H."/>
            <person name="Van Bel M."/>
            <person name="Meyberg R."/>
            <person name="Vives C."/>
            <person name="Morata J."/>
            <person name="Symeonidi A."/>
            <person name="Hiss M."/>
            <person name="Muchero W."/>
            <person name="Kamisugi Y."/>
            <person name="Saleh O."/>
            <person name="Blanc G."/>
            <person name="Decker E.L."/>
            <person name="van Gessel N."/>
            <person name="Grimwood J."/>
            <person name="Hayes R.D."/>
            <person name="Graham S.W."/>
            <person name="Gunter L.E."/>
            <person name="McDaniel S.F."/>
            <person name="Hoernstein S.N.W."/>
            <person name="Larsson A."/>
            <person name="Li F.W."/>
            <person name="Perroud P.F."/>
            <person name="Phillips J."/>
            <person name="Ranjan P."/>
            <person name="Rokshar D.S."/>
            <person name="Rothfels C.J."/>
            <person name="Schneider L."/>
            <person name="Shu S."/>
            <person name="Stevenson D.W."/>
            <person name="Thummler F."/>
            <person name="Tillich M."/>
            <person name="Villarreal Aguilar J.C."/>
            <person name="Widiez T."/>
            <person name="Wong G.K."/>
            <person name="Wymore A."/>
            <person name="Zhang Y."/>
            <person name="Zimmer A.D."/>
            <person name="Quatrano R.S."/>
            <person name="Mayer K.F.X."/>
            <person name="Goodstein D."/>
            <person name="Casacuberta J.M."/>
            <person name="Vandepoele K."/>
            <person name="Reski R."/>
            <person name="Cuming A.C."/>
            <person name="Tuskan G.A."/>
            <person name="Maumus F."/>
            <person name="Salse J."/>
            <person name="Schmutz J."/>
            <person name="Rensing S.A."/>
        </authorList>
    </citation>
    <scope>NUCLEOTIDE SEQUENCE [LARGE SCALE GENOMIC DNA]</scope>
    <source>
        <strain evidence="2 3">cv. Gransden 2004</strain>
    </source>
</reference>
<evidence type="ECO:0000313" key="3">
    <source>
        <dbReference type="Proteomes" id="UP000006727"/>
    </source>
</evidence>
<dbReference type="Gramene" id="Pp3c11_11710V3.1">
    <property type="protein sequence ID" value="PAC:32956855.CDS.1"/>
    <property type="gene ID" value="Pp3c11_11710"/>
</dbReference>
<dbReference type="AlphaFoldDB" id="A0A2K1JUE5"/>